<dbReference type="EMBL" id="CAJVPY010000780">
    <property type="protein sequence ID" value="CAG8491610.1"/>
    <property type="molecule type" value="Genomic_DNA"/>
</dbReference>
<proteinExistence type="predicted"/>
<keyword evidence="2" id="KW-1185">Reference proteome</keyword>
<organism evidence="1 2">
    <name type="scientific">Dentiscutata erythropus</name>
    <dbReference type="NCBI Taxonomy" id="1348616"/>
    <lineage>
        <taxon>Eukaryota</taxon>
        <taxon>Fungi</taxon>
        <taxon>Fungi incertae sedis</taxon>
        <taxon>Mucoromycota</taxon>
        <taxon>Glomeromycotina</taxon>
        <taxon>Glomeromycetes</taxon>
        <taxon>Diversisporales</taxon>
        <taxon>Gigasporaceae</taxon>
        <taxon>Dentiscutata</taxon>
    </lineage>
</organism>
<evidence type="ECO:0000313" key="2">
    <source>
        <dbReference type="Proteomes" id="UP000789405"/>
    </source>
</evidence>
<gene>
    <name evidence="1" type="ORF">DERYTH_LOCUS2441</name>
</gene>
<evidence type="ECO:0000313" key="1">
    <source>
        <dbReference type="EMBL" id="CAG8491610.1"/>
    </source>
</evidence>
<accession>A0A9N8WJX6</accession>
<protein>
    <submittedName>
        <fullName evidence="1">12916_t:CDS:1</fullName>
    </submittedName>
</protein>
<sequence>MLTLVKKTKKQLVIKPTQGSWGTRDIGRTIYSMIKEKAFMKKQNSSWVLDMTQSSLEGIRKNNIDSEITSRREIDRDLYSLKHASMADIVYIDRL</sequence>
<reference evidence="1" key="1">
    <citation type="submission" date="2021-06" db="EMBL/GenBank/DDBJ databases">
        <authorList>
            <person name="Kallberg Y."/>
            <person name="Tangrot J."/>
            <person name="Rosling A."/>
        </authorList>
    </citation>
    <scope>NUCLEOTIDE SEQUENCE</scope>
    <source>
        <strain evidence="1">MA453B</strain>
    </source>
</reference>
<dbReference type="AlphaFoldDB" id="A0A9N8WJX6"/>
<comment type="caution">
    <text evidence="1">The sequence shown here is derived from an EMBL/GenBank/DDBJ whole genome shotgun (WGS) entry which is preliminary data.</text>
</comment>
<name>A0A9N8WJX6_9GLOM</name>
<dbReference type="Proteomes" id="UP000789405">
    <property type="component" value="Unassembled WGS sequence"/>
</dbReference>